<name>A0AA38H919_9TREE</name>
<proteinExistence type="predicted"/>
<dbReference type="GeneID" id="77728980"/>
<comment type="caution">
    <text evidence="1">The sequence shown here is derived from an EMBL/GenBank/DDBJ whole genome shotgun (WGS) entry which is preliminary data.</text>
</comment>
<evidence type="ECO:0000313" key="2">
    <source>
        <dbReference type="Proteomes" id="UP001164286"/>
    </source>
</evidence>
<dbReference type="Proteomes" id="UP001164286">
    <property type="component" value="Unassembled WGS sequence"/>
</dbReference>
<organism evidence="1 2">
    <name type="scientific">Dioszegia hungarica</name>
    <dbReference type="NCBI Taxonomy" id="4972"/>
    <lineage>
        <taxon>Eukaryota</taxon>
        <taxon>Fungi</taxon>
        <taxon>Dikarya</taxon>
        <taxon>Basidiomycota</taxon>
        <taxon>Agaricomycotina</taxon>
        <taxon>Tremellomycetes</taxon>
        <taxon>Tremellales</taxon>
        <taxon>Bulleribasidiaceae</taxon>
        <taxon>Dioszegia</taxon>
    </lineage>
</organism>
<gene>
    <name evidence="1" type="ORF">MKK02DRAFT_37761</name>
</gene>
<protein>
    <submittedName>
        <fullName evidence="1">Uncharacterized protein</fullName>
    </submittedName>
</protein>
<dbReference type="EMBL" id="JAKWFO010000006">
    <property type="protein sequence ID" value="KAI9634886.1"/>
    <property type="molecule type" value="Genomic_DNA"/>
</dbReference>
<sequence>MSAGCESTIERIPSRIELLANELLGPTLNEALKDTLTDDAPASYILVSEGSRDTVLLYGRRRVLALMCKKFREVLSDSSAIPSSHQLSRMYLLKDDGLRFFFDADHQKVQARLDRAYEAHMSLPETEESKSMGYYPSGIGFPDWYDNFVKGTGDPRNTTDPENTASTERLEENNLTHLVVLTPVASAVEISSDPKRSKAFSFAHVDNLAFSFYEAAGWPSRDKSDVSHMFPYLKRVILPSAWRGPVEKTEAAHELNTHASISTRKTTPNVTLWDAVETVGNR</sequence>
<keyword evidence="2" id="KW-1185">Reference proteome</keyword>
<reference evidence="1" key="1">
    <citation type="journal article" date="2022" name="G3 (Bethesda)">
        <title>High quality genome of the basidiomycete yeast Dioszegia hungarica PDD-24b-2 isolated from cloud water.</title>
        <authorList>
            <person name="Jarrige D."/>
            <person name="Haridas S."/>
            <person name="Bleykasten-Grosshans C."/>
            <person name="Joly M."/>
            <person name="Nadalig T."/>
            <person name="Sancelme M."/>
            <person name="Vuilleumier S."/>
            <person name="Grigoriev I.V."/>
            <person name="Amato P."/>
            <person name="Bringel F."/>
        </authorList>
    </citation>
    <scope>NUCLEOTIDE SEQUENCE</scope>
    <source>
        <strain evidence="1">PDD-24b-2</strain>
    </source>
</reference>
<accession>A0AA38H919</accession>
<dbReference type="AlphaFoldDB" id="A0AA38H919"/>
<dbReference type="RefSeq" id="XP_052944663.1">
    <property type="nucleotide sequence ID" value="XM_053089775.1"/>
</dbReference>
<evidence type="ECO:0000313" key="1">
    <source>
        <dbReference type="EMBL" id="KAI9634886.1"/>
    </source>
</evidence>